<reference evidence="8 9" key="1">
    <citation type="submission" date="2016-07" db="EMBL/GenBank/DDBJ databases">
        <title>Draft genome of the white-rot fungus Obba rivulosa 3A-2.</title>
        <authorList>
            <consortium name="DOE Joint Genome Institute"/>
            <person name="Miettinen O."/>
            <person name="Riley R."/>
            <person name="Acob R."/>
            <person name="Barry K."/>
            <person name="Cullen D."/>
            <person name="De Vries R."/>
            <person name="Hainaut M."/>
            <person name="Hatakka A."/>
            <person name="Henrissat B."/>
            <person name="Hilden K."/>
            <person name="Kuo R."/>
            <person name="Labutti K."/>
            <person name="Lipzen A."/>
            <person name="Makela M.R."/>
            <person name="Sandor L."/>
            <person name="Spatafora J.W."/>
            <person name="Grigoriev I.V."/>
            <person name="Hibbett D.S."/>
        </authorList>
    </citation>
    <scope>NUCLEOTIDE SEQUENCE [LARGE SCALE GENOMIC DNA]</scope>
    <source>
        <strain evidence="8 9">3A-2</strain>
    </source>
</reference>
<feature type="compositionally biased region" description="Low complexity" evidence="6">
    <location>
        <begin position="33"/>
        <end position="44"/>
    </location>
</feature>
<dbReference type="EMBL" id="KV722343">
    <property type="protein sequence ID" value="OCH94527.1"/>
    <property type="molecule type" value="Genomic_DNA"/>
</dbReference>
<sequence length="951" mass="102918">MQSHSAMSSRVPTDASASSLAQEVNGPLQAQRTANATAPASSSSRVLDNSPSIFPTLTQPQAPHQLHSSSSTIHLPPQAMPPASLHRQSPVPASFTSTFHVQQSSSSGVSAAGLLPTPIGSTATRNAAQAGTVSAEAVPNNSTSGMSETRGRGSAAQLGIGVHSPGVRLHPVESLTQSVASSSTAPAQASLSSSSIAHALDTPLIRTTATPSSVVQDASSRTHTPPPPSSRSFSSPTKADTSRLARDILRSLGRPSATSPVRGASPHPPKETPDAKRKRTTESPASPSKKIRTMEVIDLTDVVEEIMTPAVQQQLEETRESQAVPQELRLEDLIRTETIPELPHVRAPSPFVPESAPPTSTPVSPTREYRDLSEPSHDSNVDAVNQFVEVFNRDGRELTYVSANASPARIPTPSGLSYSLLSPEPEHEPTPASAPVERVPLFLPSPASSHGEDVSNGHQNGGAPESGAAGGSFILNTDLLGVAPDLSAGPGPSTVKIRQMKVLSDDEASPTPVRRQRSYSRLVVDFVAVPPLPEWAMRMNAREEELRSVRGSQGTEDEAIVIKDDEEDEERARQEAKQQQVVQLSYSRLRESPCRWRGCDAVLNSADSLGRHVATHVEDDKTSYTCDWHGCAKAFSRKVALLRHLQTHAYIPIFCAYEGTIRPLVFLSRCDISNEILGCDRSFLTPRELLQHHSSYRHREARLKPSTVPFKHVDAEPIPPLPATLPAYMTEPRRITRHPIPKNTHTWLHKKVLENVTCFYFQGRRPKAAAATRSARLAERSAGEETEPEPEPVSTLELWRRKAQEEYEQFSREQSRRAPQPCGDIPSAEVTRLCDAGLVIWPPEACDSDEEVEAVVALPRDAGAGSNDKIEVDEPAQDDAGSEMREMVETMVGGVEGQPQRAVSRTAGDSSMAIAADGGWPDQSDGRVEQDEPGWTVLRQEEDEDKVEMLL</sequence>
<dbReference type="PROSITE" id="PS50157">
    <property type="entry name" value="ZINC_FINGER_C2H2_2"/>
    <property type="match status" value="1"/>
</dbReference>
<dbReference type="OrthoDB" id="2802638at2759"/>
<feature type="compositionally biased region" description="Basic and acidic residues" evidence="6">
    <location>
        <begin position="367"/>
        <end position="379"/>
    </location>
</feature>
<name>A0A8E2DRV3_9APHY</name>
<feature type="compositionally biased region" description="Low complexity" evidence="6">
    <location>
        <begin position="101"/>
        <end position="115"/>
    </location>
</feature>
<dbReference type="Proteomes" id="UP000250043">
    <property type="component" value="Unassembled WGS sequence"/>
</dbReference>
<proteinExistence type="predicted"/>
<evidence type="ECO:0000256" key="3">
    <source>
        <dbReference type="ARBA" id="ARBA00022771"/>
    </source>
</evidence>
<feature type="region of interest" description="Disordered" evidence="6">
    <location>
        <begin position="344"/>
        <end position="379"/>
    </location>
</feature>
<keyword evidence="1" id="KW-0479">Metal-binding</keyword>
<evidence type="ECO:0000313" key="8">
    <source>
        <dbReference type="EMBL" id="OCH94527.1"/>
    </source>
</evidence>
<protein>
    <recommendedName>
        <fullName evidence="7">C2H2-type domain-containing protein</fullName>
    </recommendedName>
</protein>
<feature type="region of interest" description="Disordered" evidence="6">
    <location>
        <begin position="893"/>
        <end position="951"/>
    </location>
</feature>
<keyword evidence="3 5" id="KW-0863">Zinc-finger</keyword>
<evidence type="ECO:0000256" key="1">
    <source>
        <dbReference type="ARBA" id="ARBA00022723"/>
    </source>
</evidence>
<keyword evidence="9" id="KW-1185">Reference proteome</keyword>
<evidence type="ECO:0000259" key="7">
    <source>
        <dbReference type="PROSITE" id="PS50157"/>
    </source>
</evidence>
<feature type="compositionally biased region" description="Polar residues" evidence="6">
    <location>
        <begin position="1"/>
        <end position="32"/>
    </location>
</feature>
<dbReference type="GO" id="GO:0005634">
    <property type="term" value="C:nucleus"/>
    <property type="evidence" value="ECO:0007669"/>
    <property type="project" value="TreeGrafter"/>
</dbReference>
<accession>A0A8E2DRV3</accession>
<evidence type="ECO:0000256" key="4">
    <source>
        <dbReference type="ARBA" id="ARBA00022833"/>
    </source>
</evidence>
<feature type="region of interest" description="Disordered" evidence="6">
    <location>
        <begin position="210"/>
        <end position="293"/>
    </location>
</feature>
<evidence type="ECO:0000256" key="2">
    <source>
        <dbReference type="ARBA" id="ARBA00022737"/>
    </source>
</evidence>
<dbReference type="AlphaFoldDB" id="A0A8E2DRV3"/>
<feature type="compositionally biased region" description="Acidic residues" evidence="6">
    <location>
        <begin position="941"/>
        <end position="951"/>
    </location>
</feature>
<dbReference type="GO" id="GO:0010468">
    <property type="term" value="P:regulation of gene expression"/>
    <property type="evidence" value="ECO:0007669"/>
    <property type="project" value="TreeGrafter"/>
</dbReference>
<dbReference type="GO" id="GO:0008270">
    <property type="term" value="F:zinc ion binding"/>
    <property type="evidence" value="ECO:0007669"/>
    <property type="project" value="UniProtKB-KW"/>
</dbReference>
<feature type="compositionally biased region" description="Polar residues" evidence="6">
    <location>
        <begin position="119"/>
        <end position="132"/>
    </location>
</feature>
<feature type="compositionally biased region" description="Polar residues" evidence="6">
    <location>
        <begin position="45"/>
        <end position="73"/>
    </location>
</feature>
<dbReference type="InterPro" id="IPR013087">
    <property type="entry name" value="Znf_C2H2_type"/>
</dbReference>
<dbReference type="InterPro" id="IPR036236">
    <property type="entry name" value="Znf_C2H2_sf"/>
</dbReference>
<dbReference type="PROSITE" id="PS00028">
    <property type="entry name" value="ZINC_FINGER_C2H2_1"/>
    <property type="match status" value="1"/>
</dbReference>
<dbReference type="InterPro" id="IPR050688">
    <property type="entry name" value="Zinc_finger/UBP_domain"/>
</dbReference>
<dbReference type="Pfam" id="PF00096">
    <property type="entry name" value="zf-C2H2"/>
    <property type="match status" value="1"/>
</dbReference>
<feature type="compositionally biased region" description="Basic and acidic residues" evidence="6">
    <location>
        <begin position="240"/>
        <end position="249"/>
    </location>
</feature>
<evidence type="ECO:0000313" key="9">
    <source>
        <dbReference type="Proteomes" id="UP000250043"/>
    </source>
</evidence>
<feature type="region of interest" description="Disordered" evidence="6">
    <location>
        <begin position="406"/>
        <end position="470"/>
    </location>
</feature>
<dbReference type="SMART" id="SM00355">
    <property type="entry name" value="ZnF_C2H2"/>
    <property type="match status" value="3"/>
</dbReference>
<keyword evidence="4" id="KW-0862">Zinc</keyword>
<feature type="region of interest" description="Disordered" evidence="6">
    <location>
        <begin position="772"/>
        <end position="795"/>
    </location>
</feature>
<dbReference type="SUPFAM" id="SSF57667">
    <property type="entry name" value="beta-beta-alpha zinc fingers"/>
    <property type="match status" value="1"/>
</dbReference>
<dbReference type="PANTHER" id="PTHR24403:SF67">
    <property type="entry name" value="FI01116P-RELATED"/>
    <property type="match status" value="1"/>
</dbReference>
<dbReference type="Gene3D" id="3.30.160.60">
    <property type="entry name" value="Classic Zinc Finger"/>
    <property type="match status" value="1"/>
</dbReference>
<feature type="domain" description="C2H2-type" evidence="7">
    <location>
        <begin position="624"/>
        <end position="649"/>
    </location>
</feature>
<organism evidence="8 9">
    <name type="scientific">Obba rivulosa</name>
    <dbReference type="NCBI Taxonomy" id="1052685"/>
    <lineage>
        <taxon>Eukaryota</taxon>
        <taxon>Fungi</taxon>
        <taxon>Dikarya</taxon>
        <taxon>Basidiomycota</taxon>
        <taxon>Agaricomycotina</taxon>
        <taxon>Agaricomycetes</taxon>
        <taxon>Polyporales</taxon>
        <taxon>Gelatoporiaceae</taxon>
        <taxon>Obba</taxon>
    </lineage>
</organism>
<evidence type="ECO:0000256" key="5">
    <source>
        <dbReference type="PROSITE-ProRule" id="PRU00042"/>
    </source>
</evidence>
<keyword evidence="2" id="KW-0677">Repeat</keyword>
<dbReference type="PANTHER" id="PTHR24403">
    <property type="entry name" value="ZINC FINGER PROTEIN"/>
    <property type="match status" value="1"/>
</dbReference>
<evidence type="ECO:0000256" key="6">
    <source>
        <dbReference type="SAM" id="MobiDB-lite"/>
    </source>
</evidence>
<feature type="region of interest" description="Disordered" evidence="6">
    <location>
        <begin position="1"/>
        <end position="158"/>
    </location>
</feature>
<gene>
    <name evidence="8" type="ORF">OBBRIDRAFT_124764</name>
</gene>